<evidence type="ECO:0000256" key="1">
    <source>
        <dbReference type="ARBA" id="ARBA00005189"/>
    </source>
</evidence>
<keyword evidence="2" id="KW-0444">Lipid biosynthesis</keyword>
<reference evidence="9 10" key="1">
    <citation type="submission" date="2022-06" db="EMBL/GenBank/DDBJ databases">
        <title>Sequencing the genomes of 1000 actinobacteria strains.</title>
        <authorList>
            <person name="Klenk H.-P."/>
        </authorList>
    </citation>
    <scope>NUCLEOTIDE SEQUENCE [LARGE SCALE GENOMIC DNA]</scope>
    <source>
        <strain evidence="9 10">DSM 44170</strain>
    </source>
</reference>
<dbReference type="CDD" id="cd07989">
    <property type="entry name" value="LPLAT_AGPAT-like"/>
    <property type="match status" value="1"/>
</dbReference>
<comment type="caution">
    <text evidence="9">The sequence shown here is derived from an EMBL/GenBank/DDBJ whole genome shotgun (WGS) entry which is preliminary data.</text>
</comment>
<evidence type="ECO:0000313" key="10">
    <source>
        <dbReference type="Proteomes" id="UP001320766"/>
    </source>
</evidence>
<protein>
    <submittedName>
        <fullName evidence="9">1-acyl-sn-glycerol-3-phosphate acyltransferase</fullName>
    </submittedName>
</protein>
<evidence type="ECO:0000259" key="8">
    <source>
        <dbReference type="SMART" id="SM00563"/>
    </source>
</evidence>
<dbReference type="PANTHER" id="PTHR10434">
    <property type="entry name" value="1-ACYL-SN-GLYCEROL-3-PHOSPHATE ACYLTRANSFERASE"/>
    <property type="match status" value="1"/>
</dbReference>
<feature type="compositionally biased region" description="Polar residues" evidence="6">
    <location>
        <begin position="327"/>
        <end position="337"/>
    </location>
</feature>
<name>A0ABT1JWU4_9ACTN</name>
<keyword evidence="10" id="KW-1185">Reference proteome</keyword>
<evidence type="ECO:0000256" key="2">
    <source>
        <dbReference type="ARBA" id="ARBA00022516"/>
    </source>
</evidence>
<feature type="region of interest" description="Disordered" evidence="6">
    <location>
        <begin position="299"/>
        <end position="337"/>
    </location>
</feature>
<organism evidence="9 10">
    <name type="scientific">Nonomuraea roseoviolacea subsp. carminata</name>
    <dbReference type="NCBI Taxonomy" id="160689"/>
    <lineage>
        <taxon>Bacteria</taxon>
        <taxon>Bacillati</taxon>
        <taxon>Actinomycetota</taxon>
        <taxon>Actinomycetes</taxon>
        <taxon>Streptosporangiales</taxon>
        <taxon>Streptosporangiaceae</taxon>
        <taxon>Nonomuraea</taxon>
    </lineage>
</organism>
<comment type="pathway">
    <text evidence="1">Lipid metabolism.</text>
</comment>
<evidence type="ECO:0000256" key="7">
    <source>
        <dbReference type="SAM" id="Phobius"/>
    </source>
</evidence>
<evidence type="ECO:0000256" key="4">
    <source>
        <dbReference type="ARBA" id="ARBA00023098"/>
    </source>
</evidence>
<feature type="domain" description="Phospholipid/glycerol acyltransferase" evidence="8">
    <location>
        <begin position="105"/>
        <end position="217"/>
    </location>
</feature>
<keyword evidence="3" id="KW-0808">Transferase</keyword>
<keyword evidence="4" id="KW-0443">Lipid metabolism</keyword>
<evidence type="ECO:0000256" key="3">
    <source>
        <dbReference type="ARBA" id="ARBA00022679"/>
    </source>
</evidence>
<dbReference type="SUPFAM" id="SSF69593">
    <property type="entry name" value="Glycerol-3-phosphate (1)-acyltransferase"/>
    <property type="match status" value="1"/>
</dbReference>
<sequence>MSAAARLAEANPWLRMGPCSPAACVEPPVAAAGPLRRVSRLLAAALVLLAGVPVALLVRRARTSRRARITTAWARALLRALGVRVAIAADATLPTGPRTAVRTGTLLVANHVSWMDPLVMAAVVPSRPLAKREIGEWPLVRTLAAGSGAVFIDRERLSALPSAVATVAGALRAGDTVVAFPEGTTWCGRGMGEFRPAVFQAAIDAGAAVRPATLRYREGAVTSTRGCYVGDDSLLASLLRVAATRHLVVEVTLFAPVRPAPAGRRPETRAALAGIAEAQVRAAVERPPEAVRWGRAARTPVTACTTQAATPASSGTVQPPDSCRSRPISSGPSAAST</sequence>
<accession>A0ABT1JWU4</accession>
<evidence type="ECO:0000313" key="9">
    <source>
        <dbReference type="EMBL" id="MCP2346060.1"/>
    </source>
</evidence>
<gene>
    <name evidence="9" type="ORF">HD595_002182</name>
</gene>
<dbReference type="Pfam" id="PF01553">
    <property type="entry name" value="Acyltransferase"/>
    <property type="match status" value="1"/>
</dbReference>
<keyword evidence="7" id="KW-0472">Membrane</keyword>
<feature type="transmembrane region" description="Helical" evidence="7">
    <location>
        <begin position="41"/>
        <end position="58"/>
    </location>
</feature>
<keyword evidence="7" id="KW-0812">Transmembrane</keyword>
<evidence type="ECO:0000256" key="5">
    <source>
        <dbReference type="ARBA" id="ARBA00023315"/>
    </source>
</evidence>
<dbReference type="EMBL" id="JAMZEC010000001">
    <property type="protein sequence ID" value="MCP2346060.1"/>
    <property type="molecule type" value="Genomic_DNA"/>
</dbReference>
<keyword evidence="5 9" id="KW-0012">Acyltransferase</keyword>
<dbReference type="SMART" id="SM00563">
    <property type="entry name" value="PlsC"/>
    <property type="match status" value="1"/>
</dbReference>
<feature type="compositionally biased region" description="Polar residues" evidence="6">
    <location>
        <begin position="302"/>
        <end position="319"/>
    </location>
</feature>
<keyword evidence="7" id="KW-1133">Transmembrane helix</keyword>
<dbReference type="Proteomes" id="UP001320766">
    <property type="component" value="Unassembled WGS sequence"/>
</dbReference>
<proteinExistence type="predicted"/>
<dbReference type="PANTHER" id="PTHR10434:SF64">
    <property type="entry name" value="1-ACYL-SN-GLYCEROL-3-PHOSPHATE ACYLTRANSFERASE-RELATED"/>
    <property type="match status" value="1"/>
</dbReference>
<dbReference type="InterPro" id="IPR002123">
    <property type="entry name" value="Plipid/glycerol_acylTrfase"/>
</dbReference>
<evidence type="ECO:0000256" key="6">
    <source>
        <dbReference type="SAM" id="MobiDB-lite"/>
    </source>
</evidence>
<dbReference type="GO" id="GO:0016746">
    <property type="term" value="F:acyltransferase activity"/>
    <property type="evidence" value="ECO:0007669"/>
    <property type="project" value="UniProtKB-KW"/>
</dbReference>